<dbReference type="InterPro" id="IPR018977">
    <property type="entry name" value="NurA_domain"/>
</dbReference>
<dbReference type="EMBL" id="NEXO01000008">
    <property type="protein sequence ID" value="PSO05838.1"/>
    <property type="molecule type" value="Genomic_DNA"/>
</dbReference>
<dbReference type="Proteomes" id="UP000241886">
    <property type="component" value="Unassembled WGS sequence"/>
</dbReference>
<evidence type="ECO:0000313" key="2">
    <source>
        <dbReference type="EMBL" id="PSO05838.1"/>
    </source>
</evidence>
<evidence type="ECO:0000313" key="3">
    <source>
        <dbReference type="Proteomes" id="UP000241886"/>
    </source>
</evidence>
<gene>
    <name evidence="2" type="ORF">B9Q13_00520</name>
</gene>
<proteinExistence type="predicted"/>
<feature type="domain" description="NurA" evidence="1">
    <location>
        <begin position="61"/>
        <end position="443"/>
    </location>
</feature>
<sequence>MWFGLSFDYEVLLNSFKSSTLSLFSSIDRFIENELDTLSEHIQFDFKLEALKRLDTPSLTFSATDGSMKVKRLSGLCALMLCSTSVLYELGVGAHTWLEKWPEQFYLKRAFVLPWVEDESESEELGATLMRYFEYYTLGRSLDSARVALKDGSILTDYTLSLKRALSFESSSLIGVETPFGAIDAYDLYVNMFRVLGFFDKESWLAKISEAEEKHGRALCKGVESEIQTLCERFPSKLSLSGDTLVLSEEAMFSNKKIEWLLDSFERRLERSAEHPLIFENRLLSRVDVELLTLFKVEQVFLKSIKKGALLIGVVKDSHSSSFLRTLARTKEIPSILSDKIALSVFSFKARLDKPWCTDVYNPLPYEDFGKTLEQTGFSCATPFVQRFYFQLFPSSEVFACETLGFGANELIKALLFVLAKEASSMPEALGYNYPLFEADKISKHALKEMEALVNSYEVLLLSDTSTSSYVNFLKSYREKRRVYEFGRKNS</sequence>
<dbReference type="AlphaFoldDB" id="A0A2R6C4T3"/>
<reference evidence="2 3" key="1">
    <citation type="submission" date="2017-04" db="EMBL/GenBank/DDBJ databases">
        <title>Novel microbial lineages endemic to geothermal iron-oxide mats fill important gaps in the evolutionary history of Archaea.</title>
        <authorList>
            <person name="Jay Z.J."/>
            <person name="Beam J.P."/>
            <person name="Dlakic M."/>
            <person name="Rusch D.B."/>
            <person name="Kozubal M.A."/>
            <person name="Inskeep W.P."/>
        </authorList>
    </citation>
    <scope>NUCLEOTIDE SEQUENCE [LARGE SCALE GENOMIC DNA]</scope>
    <source>
        <strain evidence="2">ECH_B_SAG-G16</strain>
    </source>
</reference>
<comment type="caution">
    <text evidence="2">The sequence shown here is derived from an EMBL/GenBank/DDBJ whole genome shotgun (WGS) entry which is preliminary data.</text>
</comment>
<dbReference type="Pfam" id="PF09376">
    <property type="entry name" value="NurA"/>
    <property type="match status" value="1"/>
</dbReference>
<accession>A0A2R6C4T3</accession>
<name>A0A2R6C4T3_9ARCH</name>
<evidence type="ECO:0000259" key="1">
    <source>
        <dbReference type="Pfam" id="PF09376"/>
    </source>
</evidence>
<organism evidence="2 3">
    <name type="scientific">Candidatus Marsarchaeota G2 archaeon ECH_B_SAG-G16</name>
    <dbReference type="NCBI Taxonomy" id="1978167"/>
    <lineage>
        <taxon>Archaea</taxon>
        <taxon>Candidatus Marsarchaeota</taxon>
        <taxon>Candidatus Marsarchaeota group 2</taxon>
    </lineage>
</organism>
<protein>
    <recommendedName>
        <fullName evidence="1">NurA domain-containing protein</fullName>
    </recommendedName>
</protein>